<evidence type="ECO:0000256" key="1">
    <source>
        <dbReference type="SAM" id="MobiDB-lite"/>
    </source>
</evidence>
<evidence type="ECO:0000313" key="3">
    <source>
        <dbReference type="Proteomes" id="UP000700596"/>
    </source>
</evidence>
<feature type="compositionally biased region" description="Polar residues" evidence="1">
    <location>
        <begin position="31"/>
        <end position="44"/>
    </location>
</feature>
<reference evidence="2" key="1">
    <citation type="journal article" date="2021" name="Nat. Commun.">
        <title>Genetic determinants of endophytism in the Arabidopsis root mycobiome.</title>
        <authorList>
            <person name="Mesny F."/>
            <person name="Miyauchi S."/>
            <person name="Thiergart T."/>
            <person name="Pickel B."/>
            <person name="Atanasova L."/>
            <person name="Karlsson M."/>
            <person name="Huettel B."/>
            <person name="Barry K.W."/>
            <person name="Haridas S."/>
            <person name="Chen C."/>
            <person name="Bauer D."/>
            <person name="Andreopoulos W."/>
            <person name="Pangilinan J."/>
            <person name="LaButti K."/>
            <person name="Riley R."/>
            <person name="Lipzen A."/>
            <person name="Clum A."/>
            <person name="Drula E."/>
            <person name="Henrissat B."/>
            <person name="Kohler A."/>
            <person name="Grigoriev I.V."/>
            <person name="Martin F.M."/>
            <person name="Hacquard S."/>
        </authorList>
    </citation>
    <scope>NUCLEOTIDE SEQUENCE</scope>
    <source>
        <strain evidence="2">MPI-CAGE-CH-0243</strain>
    </source>
</reference>
<dbReference type="EMBL" id="JAGMWT010000006">
    <property type="protein sequence ID" value="KAH7126667.1"/>
    <property type="molecule type" value="Genomic_DNA"/>
</dbReference>
<feature type="compositionally biased region" description="Polar residues" evidence="1">
    <location>
        <begin position="543"/>
        <end position="563"/>
    </location>
</feature>
<comment type="caution">
    <text evidence="2">The sequence shown here is derived from an EMBL/GenBank/DDBJ whole genome shotgun (WGS) entry which is preliminary data.</text>
</comment>
<dbReference type="AlphaFoldDB" id="A0A9P9DX33"/>
<dbReference type="SUPFAM" id="SSF52047">
    <property type="entry name" value="RNI-like"/>
    <property type="match status" value="1"/>
</dbReference>
<accession>A0A9P9DX33</accession>
<feature type="region of interest" description="Disordered" evidence="1">
    <location>
        <begin position="1"/>
        <end position="46"/>
    </location>
</feature>
<sequence length="728" mass="83555">MRRENPDLKVTKRINHERKDTDGVNKAASHCRQTSSSTRQNQAPENRVEDMTLTGPQPHIFAIADELKGLIMERLGSNALAAMAQVHSHLSPEIYRVLWKKPHMNTRLYPDSLVTIDCVATHSTWLQTSQITFHVEDLEKAQDNLTVILKTIPLNPLQRIIFSSNSMISETNKSALQKLVDGSRNSIQALVFPRSTRRSRWHPFGHETGDECIWTRPPYATHWEVEMTTREGIGKRLDTIFMDATSHNIHGCMSLHRIKVDSVVGFHIWGYRQPTEEPQDILPPMPGLNSHGHIFPNLKSIYLCGVNLQAANPAKFSNVVKLANVRRLHITDCRGVESFFTHTAPLFTRMNSFIFLDYLQDLQDDSSLFDFVRHSQGFEELSWHVDQTMIEPPCERDDGFLSDVLKRHGSSLNKLAINDLWSAQNRVARIFELFLLCPNLTHLSVHYVHLVTRRMFVEGDYKDEWFNDDGVAEDIVSNEDYLAQDTPAIVEYAQNEQMASNNNSDLPERPSWEDCTAVARSYSDSDEHSNNTAYGSDVDDQNTSEPHPSSDGSLETTKVNNDEQPGEPSENQDNEAGEGEVQFLTPFQDLLYHDAEVLQHLKCLTHFNMEYELHRDLELRHLSGKEDDALWQKLAESVIECFFMKGFKLQELSFSPRNLFGYKRNSPIAETRIFKVAETKEGLPIVKRDWTGKDWTLFGNSRWVSQQCQRVIGNYEDNIPFPDEWTRE</sequence>
<proteinExistence type="predicted"/>
<feature type="compositionally biased region" description="Basic and acidic residues" evidence="1">
    <location>
        <begin position="1"/>
        <end position="10"/>
    </location>
</feature>
<dbReference type="Proteomes" id="UP000700596">
    <property type="component" value="Unassembled WGS sequence"/>
</dbReference>
<gene>
    <name evidence="2" type="ORF">B0J11DRAFT_579105</name>
</gene>
<name>A0A9P9DX33_9PLEO</name>
<feature type="region of interest" description="Disordered" evidence="1">
    <location>
        <begin position="519"/>
        <end position="577"/>
    </location>
</feature>
<protein>
    <submittedName>
        <fullName evidence="2">Uncharacterized protein</fullName>
    </submittedName>
</protein>
<keyword evidence="3" id="KW-1185">Reference proteome</keyword>
<evidence type="ECO:0000313" key="2">
    <source>
        <dbReference type="EMBL" id="KAH7126667.1"/>
    </source>
</evidence>
<organism evidence="2 3">
    <name type="scientific">Dendryphion nanum</name>
    <dbReference type="NCBI Taxonomy" id="256645"/>
    <lineage>
        <taxon>Eukaryota</taxon>
        <taxon>Fungi</taxon>
        <taxon>Dikarya</taxon>
        <taxon>Ascomycota</taxon>
        <taxon>Pezizomycotina</taxon>
        <taxon>Dothideomycetes</taxon>
        <taxon>Pleosporomycetidae</taxon>
        <taxon>Pleosporales</taxon>
        <taxon>Torulaceae</taxon>
        <taxon>Dendryphion</taxon>
    </lineage>
</organism>